<sequence>MARHLDWEAARGRGLHSDSLHDLAGLAFEVAEDAPLQRVLSHVARNVTDLPGVLYGGVYLLGDDATTLQLEGWHGLTAEYLKVMREMPLDLASGTAATGPPNVRAVLTATTILVPDVFAETELGPWLPLFRPQGFRGIAAVPMTAPDGAVIGSVTAYLAKGAAPGPADLPVLEELGRLATAVTLLVRRREADRAAVEGLRADLDRAAARMAEQRRLGAFERAALRLSADGAGLAPVVRTLTDGLGVALTVLGPTGEVLAGDPRGDGRSVSASMHVNDDQTMTLQAAVPPQTPPDEPVPWSLDGAALIVELELRRLDRDADIESRLTKDLVADLLSPAAMRHRDAVFGRAVALGHRPQHAHDVVMVALPEVESGGDPTAGVARAHRRVVALTGTVRPRPVVGSVGSHVVVLNPVPTDDRPPGAEGTTRALAARLAAAIAGARVLIGPRARTLADAPHAFDVASRAVQLLTRRSAGVIDMTDLGVPGLLLQSAQPEALRELAERTLAPLVRNDAERGGRLLATLRAWLAAGMSTPETARTMFVHVNTVNYRLRRIGELTGLQPSRPADLIQLQLALTVAEISGSIPPGALRN</sequence>
<dbReference type="InterPro" id="IPR003018">
    <property type="entry name" value="GAF"/>
</dbReference>
<dbReference type="Gene3D" id="3.30.450.40">
    <property type="match status" value="1"/>
</dbReference>
<evidence type="ECO:0000313" key="3">
    <source>
        <dbReference type="EMBL" id="AEA22496.1"/>
    </source>
</evidence>
<evidence type="ECO:0000259" key="1">
    <source>
        <dbReference type="Pfam" id="PF13185"/>
    </source>
</evidence>
<dbReference type="SUPFAM" id="SSF55781">
    <property type="entry name" value="GAF domain-like"/>
    <property type="match status" value="1"/>
</dbReference>
<evidence type="ECO:0000313" key="4">
    <source>
        <dbReference type="Proteomes" id="UP000007809"/>
    </source>
</evidence>
<dbReference type="eggNOG" id="COG2508">
    <property type="taxonomic scope" value="Bacteria"/>
</dbReference>
<dbReference type="InterPro" id="IPR042070">
    <property type="entry name" value="PucR_C-HTH_sf"/>
</dbReference>
<dbReference type="InterPro" id="IPR025736">
    <property type="entry name" value="PucR_C-HTH_dom"/>
</dbReference>
<dbReference type="InterPro" id="IPR051448">
    <property type="entry name" value="CdaR-like_regulators"/>
</dbReference>
<dbReference type="Proteomes" id="UP000007809">
    <property type="component" value="Chromosome"/>
</dbReference>
<dbReference type="HOGENOM" id="CLU_017436_0_1_11"/>
<dbReference type="RefSeq" id="WP_013672437.1">
    <property type="nucleotide sequence ID" value="NC_015312.1"/>
</dbReference>
<evidence type="ECO:0000259" key="2">
    <source>
        <dbReference type="Pfam" id="PF13556"/>
    </source>
</evidence>
<gene>
    <name evidence="3" type="ordered locus">Psed_0221</name>
</gene>
<proteinExistence type="predicted"/>
<keyword evidence="4" id="KW-1185">Reference proteome</keyword>
<dbReference type="Pfam" id="PF13185">
    <property type="entry name" value="GAF_2"/>
    <property type="match status" value="1"/>
</dbReference>
<protein>
    <submittedName>
        <fullName evidence="3">Transcriptional regulator, CdaR</fullName>
    </submittedName>
</protein>
<dbReference type="EMBL" id="CP002593">
    <property type="protein sequence ID" value="AEA22496.1"/>
    <property type="molecule type" value="Genomic_DNA"/>
</dbReference>
<feature type="domain" description="GAF" evidence="1">
    <location>
        <begin position="34"/>
        <end position="180"/>
    </location>
</feature>
<dbReference type="Gene3D" id="1.10.10.2840">
    <property type="entry name" value="PucR C-terminal helix-turn-helix domain"/>
    <property type="match status" value="1"/>
</dbReference>
<name>F4CM09_PSEUX</name>
<dbReference type="PANTHER" id="PTHR33744:SF1">
    <property type="entry name" value="DNA-BINDING TRANSCRIPTIONAL ACTIVATOR ADER"/>
    <property type="match status" value="1"/>
</dbReference>
<feature type="domain" description="PucR C-terminal helix-turn-helix" evidence="2">
    <location>
        <begin position="518"/>
        <end position="575"/>
    </location>
</feature>
<dbReference type="eggNOG" id="COG2203">
    <property type="taxonomic scope" value="Bacteria"/>
</dbReference>
<dbReference type="KEGG" id="pdx:Psed_0221"/>
<dbReference type="PANTHER" id="PTHR33744">
    <property type="entry name" value="CARBOHYDRATE DIACID REGULATOR"/>
    <property type="match status" value="1"/>
</dbReference>
<organism evidence="3 4">
    <name type="scientific">Pseudonocardia dioxanivorans (strain ATCC 55486 / DSM 44775 / JCM 13855 / CB1190)</name>
    <dbReference type="NCBI Taxonomy" id="675635"/>
    <lineage>
        <taxon>Bacteria</taxon>
        <taxon>Bacillati</taxon>
        <taxon>Actinomycetota</taxon>
        <taxon>Actinomycetes</taxon>
        <taxon>Pseudonocardiales</taxon>
        <taxon>Pseudonocardiaceae</taxon>
        <taxon>Pseudonocardia</taxon>
    </lineage>
</organism>
<dbReference type="InterPro" id="IPR029016">
    <property type="entry name" value="GAF-like_dom_sf"/>
</dbReference>
<reference evidence="3 4" key="1">
    <citation type="journal article" date="2011" name="J. Bacteriol.">
        <title>Genome sequence of the 1,4-dioxane-degrading Pseudonocardia dioxanivorans strain CB1190.</title>
        <authorList>
            <person name="Sales C.M."/>
            <person name="Mahendra S."/>
            <person name="Grostern A."/>
            <person name="Parales R.E."/>
            <person name="Goodwin L.A."/>
            <person name="Woyke T."/>
            <person name="Nolan M."/>
            <person name="Lapidus A."/>
            <person name="Chertkov O."/>
            <person name="Ovchinnikova G."/>
            <person name="Sczyrba A."/>
            <person name="Alvarez-Cohen L."/>
        </authorList>
    </citation>
    <scope>NUCLEOTIDE SEQUENCE [LARGE SCALE GENOMIC DNA]</scope>
    <source>
        <strain evidence="4">ATCC 55486 / DSM 44775 / JCM 13855 / CB1190</strain>
    </source>
</reference>
<dbReference type="STRING" id="675635.Psed_0221"/>
<dbReference type="AlphaFoldDB" id="F4CM09"/>
<dbReference type="Pfam" id="PF13556">
    <property type="entry name" value="HTH_30"/>
    <property type="match status" value="1"/>
</dbReference>
<accession>F4CM09</accession>
<dbReference type="OrthoDB" id="4571023at2"/>